<evidence type="ECO:0000313" key="2">
    <source>
        <dbReference type="EMBL" id="KAG5471792.1"/>
    </source>
</evidence>
<dbReference type="AlphaFoldDB" id="A0A836FYR6"/>
<keyword evidence="3" id="KW-1185">Reference proteome</keyword>
<accession>A0A836FYR6</accession>
<comment type="caution">
    <text evidence="2">The sequence shown here is derived from an EMBL/GenBank/DDBJ whole genome shotgun (WGS) entry which is preliminary data.</text>
</comment>
<dbReference type="KEGG" id="loi:92359291"/>
<gene>
    <name evidence="2" type="ORF">LSCM4_03346</name>
</gene>
<protein>
    <submittedName>
        <fullName evidence="2">Uncharacterized protein</fullName>
    </submittedName>
</protein>
<evidence type="ECO:0000313" key="3">
    <source>
        <dbReference type="Proteomes" id="UP000674143"/>
    </source>
</evidence>
<reference evidence="2 3" key="1">
    <citation type="submission" date="2021-02" db="EMBL/GenBank/DDBJ databases">
        <title>Leishmania (Mundinia) orientalis Genome sequencing and assembly.</title>
        <authorList>
            <person name="Almutairi H."/>
            <person name="Gatherer D."/>
        </authorList>
    </citation>
    <scope>NUCLEOTIDE SEQUENCE [LARGE SCALE GENOMIC DNA]</scope>
    <source>
        <strain evidence="2">LSCM4</strain>
    </source>
</reference>
<feature type="region of interest" description="Disordered" evidence="1">
    <location>
        <begin position="1"/>
        <end position="45"/>
    </location>
</feature>
<dbReference type="Proteomes" id="UP000674143">
    <property type="component" value="Chromosome 31"/>
</dbReference>
<feature type="compositionally biased region" description="Basic and acidic residues" evidence="1">
    <location>
        <begin position="20"/>
        <end position="30"/>
    </location>
</feature>
<dbReference type="GeneID" id="92359291"/>
<dbReference type="EMBL" id="JAFHLR010000031">
    <property type="protein sequence ID" value="KAG5471792.1"/>
    <property type="molecule type" value="Genomic_DNA"/>
</dbReference>
<name>A0A836FYR6_9TRYP</name>
<sequence length="66" mass="6893">MEAGIATKPANSPPSYQHTAEAKRHQRDADTTAQPIGPAAEPHQQPVACEYAGVALTEAKRAAING</sequence>
<proteinExistence type="predicted"/>
<feature type="compositionally biased region" description="Polar residues" evidence="1">
    <location>
        <begin position="9"/>
        <end position="18"/>
    </location>
</feature>
<dbReference type="RefSeq" id="XP_067060909.1">
    <property type="nucleotide sequence ID" value="XM_067205357.1"/>
</dbReference>
<organism evidence="2 3">
    <name type="scientific">Leishmania orientalis</name>
    <dbReference type="NCBI Taxonomy" id="2249476"/>
    <lineage>
        <taxon>Eukaryota</taxon>
        <taxon>Discoba</taxon>
        <taxon>Euglenozoa</taxon>
        <taxon>Kinetoplastea</taxon>
        <taxon>Metakinetoplastina</taxon>
        <taxon>Trypanosomatida</taxon>
        <taxon>Trypanosomatidae</taxon>
        <taxon>Leishmaniinae</taxon>
        <taxon>Leishmania</taxon>
    </lineage>
</organism>
<evidence type="ECO:0000256" key="1">
    <source>
        <dbReference type="SAM" id="MobiDB-lite"/>
    </source>
</evidence>